<keyword evidence="1" id="KW-0805">Transcription regulation</keyword>
<dbReference type="SUPFAM" id="SSF46689">
    <property type="entry name" value="Homeodomain-like"/>
    <property type="match status" value="2"/>
</dbReference>
<dbReference type="PANTHER" id="PTHR46796:SF2">
    <property type="entry name" value="TRANSCRIPTIONAL REGULATORY PROTEIN"/>
    <property type="match status" value="1"/>
</dbReference>
<name>A0A438AK24_9RHOB</name>
<evidence type="ECO:0000256" key="2">
    <source>
        <dbReference type="ARBA" id="ARBA00023125"/>
    </source>
</evidence>
<evidence type="ECO:0000256" key="1">
    <source>
        <dbReference type="ARBA" id="ARBA00023015"/>
    </source>
</evidence>
<evidence type="ECO:0000256" key="4">
    <source>
        <dbReference type="SAM" id="MobiDB-lite"/>
    </source>
</evidence>
<organism evidence="6 7">
    <name type="scientific">Mesobaculum littorinae</name>
    <dbReference type="NCBI Taxonomy" id="2486419"/>
    <lineage>
        <taxon>Bacteria</taxon>
        <taxon>Pseudomonadati</taxon>
        <taxon>Pseudomonadota</taxon>
        <taxon>Alphaproteobacteria</taxon>
        <taxon>Rhodobacterales</taxon>
        <taxon>Roseobacteraceae</taxon>
        <taxon>Mesobaculum</taxon>
    </lineage>
</organism>
<dbReference type="Proteomes" id="UP000285908">
    <property type="component" value="Unassembled WGS sequence"/>
</dbReference>
<dbReference type="PROSITE" id="PS01124">
    <property type="entry name" value="HTH_ARAC_FAMILY_2"/>
    <property type="match status" value="1"/>
</dbReference>
<evidence type="ECO:0000259" key="5">
    <source>
        <dbReference type="PROSITE" id="PS01124"/>
    </source>
</evidence>
<evidence type="ECO:0000256" key="3">
    <source>
        <dbReference type="ARBA" id="ARBA00023163"/>
    </source>
</evidence>
<dbReference type="PANTHER" id="PTHR46796">
    <property type="entry name" value="HTH-TYPE TRANSCRIPTIONAL ACTIVATOR RHAS-RELATED"/>
    <property type="match status" value="1"/>
</dbReference>
<dbReference type="OrthoDB" id="9814125at2"/>
<dbReference type="InterPro" id="IPR018060">
    <property type="entry name" value="HTH_AraC"/>
</dbReference>
<dbReference type="InterPro" id="IPR009057">
    <property type="entry name" value="Homeodomain-like_sf"/>
</dbReference>
<dbReference type="SUPFAM" id="SSF51215">
    <property type="entry name" value="Regulatory protein AraC"/>
    <property type="match status" value="1"/>
</dbReference>
<gene>
    <name evidence="6" type="ORF">EKE94_08725</name>
</gene>
<dbReference type="SMART" id="SM00342">
    <property type="entry name" value="HTH_ARAC"/>
    <property type="match status" value="1"/>
</dbReference>
<evidence type="ECO:0000313" key="6">
    <source>
        <dbReference type="EMBL" id="RVV98955.1"/>
    </source>
</evidence>
<dbReference type="InterPro" id="IPR003313">
    <property type="entry name" value="AraC-bd"/>
</dbReference>
<keyword evidence="7" id="KW-1185">Reference proteome</keyword>
<dbReference type="InterPro" id="IPR037923">
    <property type="entry name" value="HTH-like"/>
</dbReference>
<dbReference type="InterPro" id="IPR050204">
    <property type="entry name" value="AraC_XylS_family_regulators"/>
</dbReference>
<dbReference type="GO" id="GO:0043565">
    <property type="term" value="F:sequence-specific DNA binding"/>
    <property type="evidence" value="ECO:0007669"/>
    <property type="project" value="InterPro"/>
</dbReference>
<protein>
    <submittedName>
        <fullName evidence="6">AraC family transcriptional regulator</fullName>
    </submittedName>
</protein>
<comment type="caution">
    <text evidence="6">The sequence shown here is derived from an EMBL/GenBank/DDBJ whole genome shotgun (WGS) entry which is preliminary data.</text>
</comment>
<keyword evidence="3" id="KW-0804">Transcription</keyword>
<dbReference type="EMBL" id="RQXX01000002">
    <property type="protein sequence ID" value="RVV98955.1"/>
    <property type="molecule type" value="Genomic_DNA"/>
</dbReference>
<dbReference type="Gene3D" id="1.10.10.60">
    <property type="entry name" value="Homeodomain-like"/>
    <property type="match status" value="1"/>
</dbReference>
<dbReference type="GO" id="GO:0003700">
    <property type="term" value="F:DNA-binding transcription factor activity"/>
    <property type="evidence" value="ECO:0007669"/>
    <property type="project" value="InterPro"/>
</dbReference>
<evidence type="ECO:0000313" key="7">
    <source>
        <dbReference type="Proteomes" id="UP000285908"/>
    </source>
</evidence>
<accession>A0A438AK24</accession>
<feature type="domain" description="HTH araC/xylS-type" evidence="5">
    <location>
        <begin position="168"/>
        <end position="265"/>
    </location>
</feature>
<proteinExistence type="predicted"/>
<reference evidence="6 7" key="1">
    <citation type="submission" date="2018-11" db="EMBL/GenBank/DDBJ databases">
        <title>Mesobaculum littorinae gen. nov., sp. nov., isolated from Littorina scabra that represents a novel genus of the order Rhodobacteraceae.</title>
        <authorList>
            <person name="Li F."/>
        </authorList>
    </citation>
    <scope>NUCLEOTIDE SEQUENCE [LARGE SCALE GENOMIC DNA]</scope>
    <source>
        <strain evidence="6 7">M0103</strain>
    </source>
</reference>
<dbReference type="AlphaFoldDB" id="A0A438AK24"/>
<sequence>MSGLSSHRTVLHPPCLAGVEAVSLFSTRAFPRHAHDQFGLGVVRVGGHASWSACGPVEAGPGDVIAVSPEEMHDGAPVGPGREWEMLYVDPATVARFVEPEAARREIGFAAVQNPGLAARTDAALSALRSQDARAAEDALTDLLSLVLAPASTADTARLRGAPSPATRRVQERIADQPDAPPSLDEVAMLMGMGRTGALRRFRRETGATPHAYAMQVRLRLARRALASGEPPAEVAAGFGFADQAHLTRAFARQFGLPPGRWRKGLITPGAKIVQDGDSSTAP</sequence>
<dbReference type="Pfam" id="PF02311">
    <property type="entry name" value="AraC_binding"/>
    <property type="match status" value="1"/>
</dbReference>
<feature type="region of interest" description="Disordered" evidence="4">
    <location>
        <begin position="158"/>
        <end position="183"/>
    </location>
</feature>
<keyword evidence="2" id="KW-0238">DNA-binding</keyword>
<dbReference type="Pfam" id="PF12833">
    <property type="entry name" value="HTH_18"/>
    <property type="match status" value="1"/>
</dbReference>